<dbReference type="Proteomes" id="UP001497392">
    <property type="component" value="Unassembled WGS sequence"/>
</dbReference>
<dbReference type="InterPro" id="IPR032697">
    <property type="entry name" value="SQ_cyclase_N"/>
</dbReference>
<evidence type="ECO:0000259" key="5">
    <source>
        <dbReference type="Pfam" id="PF13243"/>
    </source>
</evidence>
<evidence type="ECO:0000256" key="2">
    <source>
        <dbReference type="ARBA" id="ARBA00022737"/>
    </source>
</evidence>
<organism evidence="7 8">
    <name type="scientific">Coccomyxa viridis</name>
    <dbReference type="NCBI Taxonomy" id="1274662"/>
    <lineage>
        <taxon>Eukaryota</taxon>
        <taxon>Viridiplantae</taxon>
        <taxon>Chlorophyta</taxon>
        <taxon>core chlorophytes</taxon>
        <taxon>Trebouxiophyceae</taxon>
        <taxon>Trebouxiophyceae incertae sedis</taxon>
        <taxon>Coccomyxaceae</taxon>
        <taxon>Coccomyxa</taxon>
    </lineage>
</organism>
<dbReference type="Pfam" id="PF13249">
    <property type="entry name" value="SQHop_cyclase_N"/>
    <property type="match status" value="1"/>
</dbReference>
<keyword evidence="3 4" id="KW-0413">Isomerase</keyword>
<evidence type="ECO:0000313" key="8">
    <source>
        <dbReference type="Proteomes" id="UP001497392"/>
    </source>
</evidence>
<dbReference type="CDD" id="cd02892">
    <property type="entry name" value="SQCY_1"/>
    <property type="match status" value="1"/>
</dbReference>
<dbReference type="PANTHER" id="PTHR11764">
    <property type="entry name" value="TERPENE CYCLASE/MUTASE FAMILY MEMBER"/>
    <property type="match status" value="1"/>
</dbReference>
<dbReference type="Gene3D" id="1.50.10.20">
    <property type="match status" value="2"/>
</dbReference>
<comment type="similarity">
    <text evidence="1 4">Belongs to the terpene cyclase/mutase family.</text>
</comment>
<dbReference type="InterPro" id="IPR008930">
    <property type="entry name" value="Terpenoid_cyclase/PrenylTrfase"/>
</dbReference>
<dbReference type="InterPro" id="IPR018333">
    <property type="entry name" value="Squalene_cyclase"/>
</dbReference>
<comment type="caution">
    <text evidence="7">The sequence shown here is derived from an EMBL/GenBank/DDBJ whole genome shotgun (WGS) entry which is preliminary data.</text>
</comment>
<dbReference type="NCBIfam" id="TIGR01787">
    <property type="entry name" value="squalene_cyclas"/>
    <property type="match status" value="1"/>
</dbReference>
<dbReference type="InterPro" id="IPR002365">
    <property type="entry name" value="Terpene_synthase_CS"/>
</dbReference>
<feature type="domain" description="Squalene cyclase C-terminal" evidence="5">
    <location>
        <begin position="335"/>
        <end position="672"/>
    </location>
</feature>
<sequence length="678" mass="76008">MEGNSAPTGAPTGADVTAALREGVSFYQQLQQPDGHWPGDYGGPLFLMPGLVITCYVTGCLDEVLSPQHQAEMLRYLRNQQNRDGGYGLHIEGQSTMFGTALSYVTMRILGLPAKDEVCKDAQQWILNHGGATHITSWGKFWLAVLGCYSWDGMNPTPPEIWLLPYASWSGIGLAHPGRFWCHCRMVYLPMSYVYGARGTGKLTPLVQSLRKELFCTSYDAVDWNAARNQCAPSDLYYPHPKIQDVLWWALYKAEGLLLGSGLRKKALAEVMRHVHYEDENTRYVCIGPVNKVINMLCCWLEDPNSEAFKRHIPRLYDFLWVAEDGMKMQGYNGSQLWDTTFAVQAICATGLAAEFPDCLRKAQHYVDVTQVREDCPGPLVAWYRHISKGAWPFSTRDHGWPISDCSSEGLKACLALAEVKDGSMGSSVSDERLQDCVNVILSYQNGDGGWATYENTRSYSALELINPSETFGDIVIDYSYVECTSACMTSLAEFQHKYPDHRAAEIAKSLRRGQAFIEKQQRADGSWYGSWGVCFTYAAWFGCDALACVGKSVANSEAQLRACEFLLSKQCSDGGWGESYLSCQDKVYSQLQPEQSQVVHTAWAILALISARYQTRATKQMTAAVRYLLSRQLPSGDWPQEHITGVFNRNCMITYANYRNIFPIWALGRYRTAVLKL</sequence>
<dbReference type="Pfam" id="PF13243">
    <property type="entry name" value="SQHop_cyclase_C"/>
    <property type="match status" value="1"/>
</dbReference>
<gene>
    <name evidence="7" type="primary">g1522</name>
    <name evidence="7" type="ORF">VP750_LOCUS1302</name>
</gene>
<dbReference type="SUPFAM" id="SSF48239">
    <property type="entry name" value="Terpenoid cyclases/Protein prenyltransferases"/>
    <property type="match status" value="2"/>
</dbReference>
<name>A0ABP1FNG5_9CHLO</name>
<reference evidence="7 8" key="1">
    <citation type="submission" date="2024-06" db="EMBL/GenBank/DDBJ databases">
        <authorList>
            <person name="Kraege A."/>
            <person name="Thomma B."/>
        </authorList>
    </citation>
    <scope>NUCLEOTIDE SEQUENCE [LARGE SCALE GENOMIC DNA]</scope>
</reference>
<dbReference type="InterPro" id="IPR032696">
    <property type="entry name" value="SQ_cyclase_C"/>
</dbReference>
<evidence type="ECO:0000313" key="7">
    <source>
        <dbReference type="EMBL" id="CAL5219643.1"/>
    </source>
</evidence>
<feature type="domain" description="Squalene cyclase N-terminal" evidence="6">
    <location>
        <begin position="26"/>
        <end position="323"/>
    </location>
</feature>
<evidence type="ECO:0000259" key="6">
    <source>
        <dbReference type="Pfam" id="PF13249"/>
    </source>
</evidence>
<protein>
    <recommendedName>
        <fullName evidence="4">Terpene cyclase/mutase family member</fullName>
        <ecNumber evidence="4">5.4.99.-</ecNumber>
    </recommendedName>
</protein>
<keyword evidence="2" id="KW-0677">Repeat</keyword>
<accession>A0ABP1FNG5</accession>
<evidence type="ECO:0000256" key="4">
    <source>
        <dbReference type="RuleBase" id="RU362003"/>
    </source>
</evidence>
<evidence type="ECO:0000256" key="3">
    <source>
        <dbReference type="ARBA" id="ARBA00023235"/>
    </source>
</evidence>
<dbReference type="PROSITE" id="PS01074">
    <property type="entry name" value="TERPENE_SYNTHASES"/>
    <property type="match status" value="1"/>
</dbReference>
<dbReference type="EC" id="5.4.99.-" evidence="4"/>
<dbReference type="PANTHER" id="PTHR11764:SF20">
    <property type="entry name" value="LANOSTEROL SYNTHASE"/>
    <property type="match status" value="1"/>
</dbReference>
<dbReference type="SFLD" id="SFLDG01016">
    <property type="entry name" value="Prenyltransferase_Like_2"/>
    <property type="match status" value="1"/>
</dbReference>
<evidence type="ECO:0000256" key="1">
    <source>
        <dbReference type="ARBA" id="ARBA00009755"/>
    </source>
</evidence>
<dbReference type="EMBL" id="CAXHTA020000002">
    <property type="protein sequence ID" value="CAL5219643.1"/>
    <property type="molecule type" value="Genomic_DNA"/>
</dbReference>
<proteinExistence type="inferred from homology"/>
<keyword evidence="8" id="KW-1185">Reference proteome</keyword>